<evidence type="ECO:0000313" key="2">
    <source>
        <dbReference type="EMBL" id="MDM8201868.1"/>
    </source>
</evidence>
<reference evidence="3" key="1">
    <citation type="submission" date="2023-06" db="EMBL/GenBank/DDBJ databases">
        <title>Identification and characterization of horizontal gene transfer across gut microbiota members of farm animals based on homology search.</title>
        <authorList>
            <person name="Zeman M."/>
            <person name="Kubasova T."/>
            <person name="Jahodarova E."/>
            <person name="Nykrynova M."/>
            <person name="Rychlik I."/>
        </authorList>
    </citation>
    <scope>NUCLEOTIDE SEQUENCE [LARGE SCALE GENOMIC DNA]</scope>
    <source>
        <strain evidence="3">ET340</strain>
    </source>
</reference>
<reference evidence="2 3" key="3">
    <citation type="submission" date="2023-06" db="EMBL/GenBank/DDBJ databases">
        <authorList>
            <person name="Zeman M."/>
            <person name="Kubasova T."/>
            <person name="Jahodarova E."/>
            <person name="Nykrynova M."/>
            <person name="Rychlik I."/>
        </authorList>
    </citation>
    <scope>NUCLEOTIDE SEQUENCE [LARGE SCALE GENOMIC DNA]</scope>
    <source>
        <strain evidence="2 3">ET340</strain>
    </source>
</reference>
<keyword evidence="1" id="KW-0732">Signal</keyword>
<dbReference type="InterPro" id="IPR011047">
    <property type="entry name" value="Quinoprotein_ADH-like_sf"/>
</dbReference>
<comment type="caution">
    <text evidence="2">The sequence shown here is derived from an EMBL/GenBank/DDBJ whole genome shotgun (WGS) entry which is preliminary data.</text>
</comment>
<dbReference type="Proteomes" id="UP001529380">
    <property type="component" value="Unassembled WGS sequence"/>
</dbReference>
<name>A0ABT7USK7_9FIRM</name>
<organism evidence="2 3">
    <name type="scientific">Allofournierella massiliensis</name>
    <dbReference type="NCBI Taxonomy" id="1650663"/>
    <lineage>
        <taxon>Bacteria</taxon>
        <taxon>Bacillati</taxon>
        <taxon>Bacillota</taxon>
        <taxon>Clostridia</taxon>
        <taxon>Eubacteriales</taxon>
        <taxon>Oscillospiraceae</taxon>
        <taxon>Allofournierella</taxon>
    </lineage>
</organism>
<keyword evidence="3" id="KW-1185">Reference proteome</keyword>
<evidence type="ECO:0000313" key="3">
    <source>
        <dbReference type="Proteomes" id="UP001529380"/>
    </source>
</evidence>
<feature type="chain" id="PRO_5045802346" description="Lipoprotein" evidence="1">
    <location>
        <begin position="26"/>
        <end position="424"/>
    </location>
</feature>
<accession>A0ABT7USK7</accession>
<dbReference type="InterPro" id="IPR015943">
    <property type="entry name" value="WD40/YVTN_repeat-like_dom_sf"/>
</dbReference>
<sequence length="424" mass="44928">MKRSNRLLAILTACLLLAGCGAAPAPSGGSGAAGAESETAQVTLPTASGGLEALGRDTAFGSGNSSGYYYLSTLDGGAFLLRYIDYATGQDLPLCSQPNCSHSGETCPAWFAYSGTSANVYATDQQVFVTFNGSPWDSDAFAEYGEAALPRLLTLAPDGSGRREVARFGAADAFSSTPAAGDGTFYTIVIDYGEGEGSGEKRIAAIDLATGKVTTDNSVQRREMRIVGAAGRELVLQSMVSDTLSAYAAYNVDSGELRDLYNSAEPVSAACRDGALILLETKTGTLRCIQIATGQETTLSTDLFSGRSLDFVTLAFVTDAGYVVQAHEDRTAYNFLIDQTGKTTRQELFADSTDPCDKLRMLDIFAQPGGDYLVAPSRSYRTVKVPGPNGVSYGIDEPVHDFALISQADFWASKPNYRPVTRLE</sequence>
<feature type="signal peptide" evidence="1">
    <location>
        <begin position="1"/>
        <end position="25"/>
    </location>
</feature>
<proteinExistence type="predicted"/>
<dbReference type="RefSeq" id="WP_289600303.1">
    <property type="nucleotide sequence ID" value="NZ_JAUDCL010000021.1"/>
</dbReference>
<dbReference type="EMBL" id="JAUDCL010000021">
    <property type="protein sequence ID" value="MDM8201868.1"/>
    <property type="molecule type" value="Genomic_DNA"/>
</dbReference>
<gene>
    <name evidence="2" type="ORF">QUW08_11285</name>
</gene>
<evidence type="ECO:0000256" key="1">
    <source>
        <dbReference type="SAM" id="SignalP"/>
    </source>
</evidence>
<evidence type="ECO:0008006" key="4">
    <source>
        <dbReference type="Google" id="ProtNLM"/>
    </source>
</evidence>
<dbReference type="PROSITE" id="PS51257">
    <property type="entry name" value="PROKAR_LIPOPROTEIN"/>
    <property type="match status" value="1"/>
</dbReference>
<dbReference type="Gene3D" id="2.130.10.10">
    <property type="entry name" value="YVTN repeat-like/Quinoprotein amine dehydrogenase"/>
    <property type="match status" value="1"/>
</dbReference>
<protein>
    <recommendedName>
        <fullName evidence="4">Lipoprotein</fullName>
    </recommendedName>
</protein>
<dbReference type="SUPFAM" id="SSF50998">
    <property type="entry name" value="Quinoprotein alcohol dehydrogenase-like"/>
    <property type="match status" value="1"/>
</dbReference>
<reference evidence="2 3" key="2">
    <citation type="submission" date="2023-06" db="EMBL/GenBank/DDBJ databases">
        <title>Identification and characterization of horizontal gene transfer across gut microbiota members of farm animals based on homology search.</title>
        <authorList>
            <person name="Schwarzerova J."/>
            <person name="Nykrynova M."/>
            <person name="Jureckova K."/>
            <person name="Cejkova D."/>
            <person name="Rychlik I."/>
        </authorList>
    </citation>
    <scope>NUCLEOTIDE SEQUENCE [LARGE SCALE GENOMIC DNA]</scope>
    <source>
        <strain evidence="2 3">ET340</strain>
    </source>
</reference>